<organism evidence="2 3">
    <name type="scientific">Dichomitus squalens</name>
    <dbReference type="NCBI Taxonomy" id="114155"/>
    <lineage>
        <taxon>Eukaryota</taxon>
        <taxon>Fungi</taxon>
        <taxon>Dikarya</taxon>
        <taxon>Basidiomycota</taxon>
        <taxon>Agaricomycotina</taxon>
        <taxon>Agaricomycetes</taxon>
        <taxon>Polyporales</taxon>
        <taxon>Polyporaceae</taxon>
        <taxon>Dichomitus</taxon>
    </lineage>
</organism>
<evidence type="ECO:0000256" key="1">
    <source>
        <dbReference type="SAM" id="MobiDB-lite"/>
    </source>
</evidence>
<proteinExistence type="predicted"/>
<protein>
    <submittedName>
        <fullName evidence="2">Uncharacterized protein</fullName>
    </submittedName>
</protein>
<feature type="compositionally biased region" description="Basic residues" evidence="1">
    <location>
        <begin position="70"/>
        <end position="80"/>
    </location>
</feature>
<name>A0A4Q9PN87_9APHY</name>
<feature type="non-terminal residue" evidence="2">
    <location>
        <position position="1"/>
    </location>
</feature>
<dbReference type="EMBL" id="ML145164">
    <property type="protein sequence ID" value="TBU55723.1"/>
    <property type="molecule type" value="Genomic_DNA"/>
</dbReference>
<gene>
    <name evidence="2" type="ORF">BD310DRAFT_825187</name>
</gene>
<sequence>LLTIFNRGTETWGIRVRDRRGHCTFRTYELTRPYTAIPRHLFTSTETGPGTQPSPPHTEGRARLCSGHTSPKRHPLLPGS</sequence>
<feature type="compositionally biased region" description="Polar residues" evidence="1">
    <location>
        <begin position="42"/>
        <end position="51"/>
    </location>
</feature>
<evidence type="ECO:0000313" key="3">
    <source>
        <dbReference type="Proteomes" id="UP000292082"/>
    </source>
</evidence>
<keyword evidence="3" id="KW-1185">Reference proteome</keyword>
<dbReference type="Proteomes" id="UP000292082">
    <property type="component" value="Unassembled WGS sequence"/>
</dbReference>
<reference evidence="2 3" key="1">
    <citation type="submission" date="2019-01" db="EMBL/GenBank/DDBJ databases">
        <title>Draft genome sequences of three monokaryotic isolates of the white-rot basidiomycete fungus Dichomitus squalens.</title>
        <authorList>
            <consortium name="DOE Joint Genome Institute"/>
            <person name="Lopez S.C."/>
            <person name="Andreopoulos B."/>
            <person name="Pangilinan J."/>
            <person name="Lipzen A."/>
            <person name="Riley R."/>
            <person name="Ahrendt S."/>
            <person name="Ng V."/>
            <person name="Barry K."/>
            <person name="Daum C."/>
            <person name="Grigoriev I.V."/>
            <person name="Hilden K.S."/>
            <person name="Makela M.R."/>
            <person name="de Vries R.P."/>
        </authorList>
    </citation>
    <scope>NUCLEOTIDE SEQUENCE [LARGE SCALE GENOMIC DNA]</scope>
    <source>
        <strain evidence="2 3">CBS 464.89</strain>
    </source>
</reference>
<dbReference type="AlphaFoldDB" id="A0A4Q9PN87"/>
<feature type="region of interest" description="Disordered" evidence="1">
    <location>
        <begin position="40"/>
        <end position="80"/>
    </location>
</feature>
<accession>A0A4Q9PN87</accession>
<evidence type="ECO:0000313" key="2">
    <source>
        <dbReference type="EMBL" id="TBU55723.1"/>
    </source>
</evidence>